<organism evidence="1 2">
    <name type="scientific">Schistosoma rodhaini</name>
    <dbReference type="NCBI Taxonomy" id="6188"/>
    <lineage>
        <taxon>Eukaryota</taxon>
        <taxon>Metazoa</taxon>
        <taxon>Spiralia</taxon>
        <taxon>Lophotrochozoa</taxon>
        <taxon>Platyhelminthes</taxon>
        <taxon>Trematoda</taxon>
        <taxon>Digenea</taxon>
        <taxon>Strigeidida</taxon>
        <taxon>Schistosomatoidea</taxon>
        <taxon>Schistosomatidae</taxon>
        <taxon>Schistosoma</taxon>
    </lineage>
</organism>
<evidence type="ECO:0000313" key="1">
    <source>
        <dbReference type="Proteomes" id="UP000050792"/>
    </source>
</evidence>
<dbReference type="AlphaFoldDB" id="A0AA85EWH5"/>
<accession>A0AA85EWH5</accession>
<dbReference type="WBParaSite" id="SRDH1_27840.1">
    <property type="protein sequence ID" value="SRDH1_27840.1"/>
    <property type="gene ID" value="SRDH1_27840"/>
</dbReference>
<proteinExistence type="predicted"/>
<keyword evidence="1" id="KW-1185">Reference proteome</keyword>
<evidence type="ECO:0000313" key="2">
    <source>
        <dbReference type="WBParaSite" id="SRDH1_27840.1"/>
    </source>
</evidence>
<reference evidence="1" key="1">
    <citation type="submission" date="2022-06" db="EMBL/GenBank/DDBJ databases">
        <authorList>
            <person name="Berger JAMES D."/>
            <person name="Berger JAMES D."/>
        </authorList>
    </citation>
    <scope>NUCLEOTIDE SEQUENCE [LARGE SCALE GENOMIC DNA]</scope>
</reference>
<dbReference type="Proteomes" id="UP000050792">
    <property type="component" value="Unassembled WGS sequence"/>
</dbReference>
<protein>
    <submittedName>
        <fullName evidence="2">Uncharacterized protein</fullName>
    </submittedName>
</protein>
<name>A0AA85EWH5_9TREM</name>
<reference evidence="2" key="2">
    <citation type="submission" date="2023-11" db="UniProtKB">
        <authorList>
            <consortium name="WormBaseParasite"/>
        </authorList>
    </citation>
    <scope>IDENTIFICATION</scope>
</reference>
<sequence>MNKPFVNIFVIMNLNHMTKILTLICIETMISESTKTVSTNPWYMKKEHLIHRFHYKGIATDSKKINSITVHGEQVPVVPLSIAFLIDPELSDDDADASDKAEYVHSF</sequence>